<keyword evidence="6 10" id="KW-0249">Electron transport</keyword>
<feature type="binding site" evidence="10">
    <location>
        <position position="144"/>
    </location>
    <ligand>
        <name>[4Fe-4S] cluster</name>
        <dbReference type="ChEBI" id="CHEBI:49883"/>
        <label>2</label>
    </ligand>
</feature>
<reference evidence="13" key="1">
    <citation type="submission" date="2019-02" db="EMBL/GenBank/DDBJ databases">
        <authorList>
            <person name="Gruber-Vodicka R. H."/>
            <person name="Seah K. B. B."/>
        </authorList>
    </citation>
    <scope>NUCLEOTIDE SEQUENCE</scope>
    <source>
        <strain evidence="13">BECK_S313</strain>
    </source>
</reference>
<evidence type="ECO:0000256" key="6">
    <source>
        <dbReference type="ARBA" id="ARBA00022982"/>
    </source>
</evidence>
<dbReference type="InterPro" id="IPR010207">
    <property type="entry name" value="Elect_transpt_cplx_RnfB/RsxB"/>
</dbReference>
<feature type="binding site" evidence="10">
    <location>
        <position position="178"/>
    </location>
    <ligand>
        <name>[4Fe-4S] cluster</name>
        <dbReference type="ChEBI" id="CHEBI:49883"/>
        <label>2</label>
    </ligand>
</feature>
<comment type="similarity">
    <text evidence="10">Belongs to the 4Fe4S bacterial-type ferredoxin family. RnfB subfamily.</text>
</comment>
<evidence type="ECO:0000259" key="11">
    <source>
        <dbReference type="PROSITE" id="PS51379"/>
    </source>
</evidence>
<evidence type="ECO:0000256" key="2">
    <source>
        <dbReference type="ARBA" id="ARBA00022485"/>
    </source>
</evidence>
<dbReference type="PANTHER" id="PTHR43560">
    <property type="entry name" value="ION-TRANSLOCATING OXIDOREDUCTASE COMPLEX SUBUNIT B"/>
    <property type="match status" value="1"/>
</dbReference>
<keyword evidence="3 10" id="KW-0479">Metal-binding</keyword>
<dbReference type="GO" id="GO:0046872">
    <property type="term" value="F:metal ion binding"/>
    <property type="evidence" value="ECO:0007669"/>
    <property type="project" value="UniProtKB-KW"/>
</dbReference>
<dbReference type="GO" id="GO:0009055">
    <property type="term" value="F:electron transfer activity"/>
    <property type="evidence" value="ECO:0007669"/>
    <property type="project" value="InterPro"/>
</dbReference>
<feature type="binding site" evidence="10">
    <location>
        <position position="138"/>
    </location>
    <ligand>
        <name>[4Fe-4S] cluster</name>
        <dbReference type="ChEBI" id="CHEBI:49883"/>
        <label>2</label>
    </ligand>
</feature>
<evidence type="ECO:0000256" key="8">
    <source>
        <dbReference type="ARBA" id="ARBA00023014"/>
    </source>
</evidence>
<dbReference type="PROSITE" id="PS00198">
    <property type="entry name" value="4FE4S_FER_1"/>
    <property type="match status" value="1"/>
</dbReference>
<accession>A0A450W526</accession>
<evidence type="ECO:0000256" key="10">
    <source>
        <dbReference type="HAMAP-Rule" id="MF_00463"/>
    </source>
</evidence>
<feature type="binding site" evidence="10">
    <location>
        <position position="134"/>
    </location>
    <ligand>
        <name>[4Fe-4S] cluster</name>
        <dbReference type="ChEBI" id="CHEBI:49883"/>
        <label>2</label>
    </ligand>
</feature>
<name>A0A450W526_9GAMM</name>
<proteinExistence type="inferred from homology"/>
<evidence type="ECO:0000259" key="12">
    <source>
        <dbReference type="PROSITE" id="PS51656"/>
    </source>
</evidence>
<feature type="domain" description="4Fe-4S ferredoxin-type" evidence="11">
    <location>
        <begin position="159"/>
        <end position="188"/>
    </location>
</feature>
<keyword evidence="5 10" id="KW-1278">Translocase</keyword>
<evidence type="ECO:0000256" key="9">
    <source>
        <dbReference type="ARBA" id="ARBA00023136"/>
    </source>
</evidence>
<evidence type="ECO:0000256" key="3">
    <source>
        <dbReference type="ARBA" id="ARBA00022723"/>
    </source>
</evidence>
<keyword evidence="4 10" id="KW-0677">Repeat</keyword>
<feature type="binding site" evidence="10">
    <location>
        <position position="171"/>
    </location>
    <ligand>
        <name>[4Fe-4S] cluster</name>
        <dbReference type="ChEBI" id="CHEBI:49883"/>
        <label>3</label>
    </ligand>
</feature>
<dbReference type="InterPro" id="IPR050395">
    <property type="entry name" value="4Fe4S_Ferredoxin_RnfB"/>
</dbReference>
<dbReference type="InterPro" id="IPR017896">
    <property type="entry name" value="4Fe4S_Fe-S-bd"/>
</dbReference>
<dbReference type="PROSITE" id="PS51656">
    <property type="entry name" value="4FE4S"/>
    <property type="match status" value="1"/>
</dbReference>
<organism evidence="13">
    <name type="scientific">Candidatus Kentrum sp. LPFa</name>
    <dbReference type="NCBI Taxonomy" id="2126335"/>
    <lineage>
        <taxon>Bacteria</taxon>
        <taxon>Pseudomonadati</taxon>
        <taxon>Pseudomonadota</taxon>
        <taxon>Gammaproteobacteria</taxon>
        <taxon>Candidatus Kentrum</taxon>
    </lineage>
</organism>
<dbReference type="Gene3D" id="3.30.70.20">
    <property type="match status" value="1"/>
</dbReference>
<keyword evidence="10" id="KW-0997">Cell inner membrane</keyword>
<dbReference type="Pfam" id="PF12837">
    <property type="entry name" value="Fer4_6"/>
    <property type="match status" value="1"/>
</dbReference>
<dbReference type="HAMAP" id="MF_00463">
    <property type="entry name" value="RsxB_RnfB"/>
    <property type="match status" value="1"/>
</dbReference>
<dbReference type="InterPro" id="IPR007202">
    <property type="entry name" value="4Fe-4S_dom"/>
</dbReference>
<feature type="binding site" evidence="10">
    <location>
        <position position="46"/>
    </location>
    <ligand>
        <name>[4Fe-4S] cluster</name>
        <dbReference type="ChEBI" id="CHEBI:49883"/>
        <label>1</label>
    </ligand>
</feature>
<dbReference type="Pfam" id="PF04060">
    <property type="entry name" value="FeS"/>
    <property type="match status" value="1"/>
</dbReference>
<feature type="binding site" evidence="10">
    <location>
        <position position="49"/>
    </location>
    <ligand>
        <name>[4Fe-4S] cluster</name>
        <dbReference type="ChEBI" id="CHEBI:49883"/>
        <label>1</label>
    </ligand>
</feature>
<dbReference type="PANTHER" id="PTHR43560:SF1">
    <property type="entry name" value="ION-TRANSLOCATING OXIDOREDUCTASE COMPLEX SUBUNIT B"/>
    <property type="match status" value="1"/>
</dbReference>
<keyword evidence="2 10" id="KW-0004">4Fe-4S</keyword>
<feature type="domain" description="4Fe-4S" evidence="12">
    <location>
        <begin position="29"/>
        <end position="88"/>
    </location>
</feature>
<feature type="binding site" evidence="10">
    <location>
        <position position="54"/>
    </location>
    <ligand>
        <name>[4Fe-4S] cluster</name>
        <dbReference type="ChEBI" id="CHEBI:49883"/>
        <label>1</label>
    </ligand>
</feature>
<dbReference type="Gene3D" id="1.10.15.40">
    <property type="entry name" value="Electron transport complex subunit B, putative Fe-S cluster"/>
    <property type="match status" value="1"/>
</dbReference>
<evidence type="ECO:0000256" key="4">
    <source>
        <dbReference type="ARBA" id="ARBA00022737"/>
    </source>
</evidence>
<feature type="binding site" evidence="10">
    <location>
        <position position="148"/>
    </location>
    <ligand>
        <name>[4Fe-4S] cluster</name>
        <dbReference type="ChEBI" id="CHEBI:49883"/>
        <label>3</label>
    </ligand>
</feature>
<comment type="caution">
    <text evidence="10">Lacks conserved residue(s) required for the propagation of feature annotation.</text>
</comment>
<protein>
    <recommendedName>
        <fullName evidence="10">Ion-translocating oxidoreductase complex subunit B</fullName>
        <ecNumber evidence="10">7.-.-.-</ecNumber>
    </recommendedName>
    <alternativeName>
        <fullName evidence="10">Rnf electron transport complex subunit B</fullName>
    </alternativeName>
</protein>
<feature type="region of interest" description="Hydrophobic" evidence="10">
    <location>
        <begin position="1"/>
        <end position="23"/>
    </location>
</feature>
<gene>
    <name evidence="10" type="primary">rnfB</name>
    <name evidence="13" type="ORF">BECKLPF1236B_GA0070989_103014</name>
</gene>
<dbReference type="GO" id="GO:0005886">
    <property type="term" value="C:plasma membrane"/>
    <property type="evidence" value="ECO:0007669"/>
    <property type="project" value="UniProtKB-SubCell"/>
</dbReference>
<keyword evidence="7 10" id="KW-0408">Iron</keyword>
<evidence type="ECO:0000313" key="13">
    <source>
        <dbReference type="EMBL" id="VFK12150.1"/>
    </source>
</evidence>
<keyword evidence="1 10" id="KW-0813">Transport</keyword>
<evidence type="ECO:0000256" key="5">
    <source>
        <dbReference type="ARBA" id="ARBA00022967"/>
    </source>
</evidence>
<dbReference type="PROSITE" id="PS51379">
    <property type="entry name" value="4FE4S_FER_2"/>
    <property type="match status" value="1"/>
</dbReference>
<dbReference type="EMBL" id="CAADFK010000030">
    <property type="protein sequence ID" value="VFK12150.1"/>
    <property type="molecule type" value="Genomic_DNA"/>
</dbReference>
<keyword evidence="10" id="KW-1003">Cell membrane</keyword>
<comment type="subunit">
    <text evidence="10">The complex is composed of six subunits: RnfA, RnfB, RnfC, RnfD, RnfE and RnfG.</text>
</comment>
<comment type="cofactor">
    <cofactor evidence="10">
        <name>[4Fe-4S] cluster</name>
        <dbReference type="ChEBI" id="CHEBI:49883"/>
    </cofactor>
    <text evidence="10">Binds 3 [4Fe-4S] clusters.</text>
</comment>
<dbReference type="InterPro" id="IPR017900">
    <property type="entry name" value="4Fe4S_Fe_S_CS"/>
</dbReference>
<comment type="function">
    <text evidence="10">Part of a membrane-bound complex that couples electron transfer with translocation of ions across the membrane.</text>
</comment>
<feature type="binding site" evidence="10">
    <location>
        <position position="168"/>
    </location>
    <ligand>
        <name>[4Fe-4S] cluster</name>
        <dbReference type="ChEBI" id="CHEBI:49883"/>
        <label>3</label>
    </ligand>
</feature>
<dbReference type="GO" id="GO:0022900">
    <property type="term" value="P:electron transport chain"/>
    <property type="evidence" value="ECO:0007669"/>
    <property type="project" value="UniProtKB-UniRule"/>
</dbReference>
<dbReference type="SUPFAM" id="SSF54862">
    <property type="entry name" value="4Fe-4S ferredoxins"/>
    <property type="match status" value="2"/>
</dbReference>
<dbReference type="GO" id="GO:0051539">
    <property type="term" value="F:4 iron, 4 sulfur cluster binding"/>
    <property type="evidence" value="ECO:0007669"/>
    <property type="project" value="UniProtKB-UniRule"/>
</dbReference>
<keyword evidence="9 10" id="KW-0472">Membrane</keyword>
<dbReference type="EC" id="7.-.-.-" evidence="10"/>
<feature type="binding site" evidence="10">
    <location>
        <position position="71"/>
    </location>
    <ligand>
        <name>[4Fe-4S] cluster</name>
        <dbReference type="ChEBI" id="CHEBI:49883"/>
        <label>1</label>
    </ligand>
</feature>
<sequence length="272" mass="28853">MMHGALIMAGLGLFFGVALAVAYRFLQVADDPRLEALEDMLPGSNCGACGEPGCLAFAKRLLTDMHSPGLCTVASREVIEEIAEFLGVEAGQYEKRVARLHCAGGKKEAHQIAEYRGFNGCAEASVVAGGGKGCLFGCLGLGDCMAECAFDAIHMNRNSLPVVDVDRCTACGDCVIVCPRDLFEILPINHRLLVQCSSPLGGDDALALCRVACDACGRCAADAAPGLIRIHENLPVITNYSPVRAKPKATHRCPTGAIQWLEGGQFSEDRIE</sequence>
<evidence type="ECO:0000256" key="7">
    <source>
        <dbReference type="ARBA" id="ARBA00023004"/>
    </source>
</evidence>
<feature type="binding site" evidence="10">
    <location>
        <position position="174"/>
    </location>
    <ligand>
        <name>[4Fe-4S] cluster</name>
        <dbReference type="ChEBI" id="CHEBI:49883"/>
        <label>3</label>
    </ligand>
</feature>
<evidence type="ECO:0000256" key="1">
    <source>
        <dbReference type="ARBA" id="ARBA00022448"/>
    </source>
</evidence>
<dbReference type="AlphaFoldDB" id="A0A450W526"/>
<keyword evidence="8 10" id="KW-0411">Iron-sulfur</keyword>
<comment type="subcellular location">
    <subcellularLocation>
        <location evidence="10">Cell inner membrane</location>
    </subcellularLocation>
</comment>